<dbReference type="RefSeq" id="WP_146654297.1">
    <property type="nucleotide sequence ID" value="NZ_CP012333.1"/>
</dbReference>
<gene>
    <name evidence="1" type="ORF">AKJ09_10206</name>
</gene>
<reference evidence="1 2" key="1">
    <citation type="submission" date="2015-08" db="EMBL/GenBank/DDBJ databases">
        <authorList>
            <person name="Babu N.S."/>
            <person name="Beckwith C.J."/>
            <person name="Beseler K.G."/>
            <person name="Brison A."/>
            <person name="Carone J.V."/>
            <person name="Caskin T.P."/>
            <person name="Diamond M."/>
            <person name="Durham M.E."/>
            <person name="Foxe J.M."/>
            <person name="Go M."/>
            <person name="Henderson B.A."/>
            <person name="Jones I.B."/>
            <person name="McGettigan J.A."/>
            <person name="Micheletti S.J."/>
            <person name="Nasrallah M.E."/>
            <person name="Ortiz D."/>
            <person name="Piller C.R."/>
            <person name="Privatt S.R."/>
            <person name="Schneider S.L."/>
            <person name="Sharp S."/>
            <person name="Smith T.C."/>
            <person name="Stanton J.D."/>
            <person name="Ullery H.E."/>
            <person name="Wilson R.J."/>
            <person name="Serrano M.G."/>
            <person name="Buck G."/>
            <person name="Lee V."/>
            <person name="Wang Y."/>
            <person name="Carvalho R."/>
            <person name="Voegtly L."/>
            <person name="Shi R."/>
            <person name="Duckworth R."/>
            <person name="Johnson A."/>
            <person name="Loviza R."/>
            <person name="Walstead R."/>
            <person name="Shah Z."/>
            <person name="Kiflezghi M."/>
            <person name="Wade K."/>
            <person name="Ball S.L."/>
            <person name="Bradley K.W."/>
            <person name="Asai D.J."/>
            <person name="Bowman C.A."/>
            <person name="Russell D.A."/>
            <person name="Pope W.H."/>
            <person name="Jacobs-Sera D."/>
            <person name="Hendrix R.W."/>
            <person name="Hatfull G.F."/>
        </authorList>
    </citation>
    <scope>NUCLEOTIDE SEQUENCE [LARGE SCALE GENOMIC DNA]</scope>
    <source>
        <strain evidence="1 2">DSM 27648</strain>
    </source>
</reference>
<dbReference type="KEGG" id="llu:AKJ09_10206"/>
<dbReference type="Proteomes" id="UP000064967">
    <property type="component" value="Chromosome"/>
</dbReference>
<keyword evidence="2" id="KW-1185">Reference proteome</keyword>
<name>A0A0K1QCT6_9BACT</name>
<accession>A0A0K1QCT6</accession>
<dbReference type="EMBL" id="CP012333">
    <property type="protein sequence ID" value="AKV03543.1"/>
    <property type="molecule type" value="Genomic_DNA"/>
</dbReference>
<dbReference type="STRING" id="1391654.AKJ09_10206"/>
<proteinExistence type="predicted"/>
<evidence type="ECO:0000313" key="1">
    <source>
        <dbReference type="EMBL" id="AKV03543.1"/>
    </source>
</evidence>
<dbReference type="AlphaFoldDB" id="A0A0K1QCT6"/>
<protein>
    <submittedName>
        <fullName evidence="1">Uncharacterized protein</fullName>
    </submittedName>
</protein>
<organism evidence="1 2">
    <name type="scientific">Labilithrix luteola</name>
    <dbReference type="NCBI Taxonomy" id="1391654"/>
    <lineage>
        <taxon>Bacteria</taxon>
        <taxon>Pseudomonadati</taxon>
        <taxon>Myxococcota</taxon>
        <taxon>Polyangia</taxon>
        <taxon>Polyangiales</taxon>
        <taxon>Labilitrichaceae</taxon>
        <taxon>Labilithrix</taxon>
    </lineage>
</organism>
<evidence type="ECO:0000313" key="2">
    <source>
        <dbReference type="Proteomes" id="UP000064967"/>
    </source>
</evidence>
<sequence length="207" mass="21307">MKRPGALVVSFVSIVSIYGAHCGATHEASFTPASDAAFANSLRGTYVAASSIGEVTLSLCPADDVEGLCAEPSIGQATACTSSCHIIRSDGRGENESLETEDNACSCSTPSAELGVRVRLAWSGGSSSLDGPIQTTPAEGAPYGPPVRIFTGEKQTAGAAVAKGWFMQDGRLQLDVRATSDAGATAVPGVAEKLFFTRKSPDAECMR</sequence>